<dbReference type="RefSeq" id="WP_269777398.1">
    <property type="nucleotide sequence ID" value="NZ_CP114205.1"/>
</dbReference>
<dbReference type="CDD" id="cd06173">
    <property type="entry name" value="MFS_MefA_like"/>
    <property type="match status" value="1"/>
</dbReference>
<keyword evidence="3" id="KW-1003">Cell membrane</keyword>
<keyword evidence="5 7" id="KW-1133">Transmembrane helix</keyword>
<dbReference type="InterPro" id="IPR036259">
    <property type="entry name" value="MFS_trans_sf"/>
</dbReference>
<feature type="transmembrane region" description="Helical" evidence="7">
    <location>
        <begin position="281"/>
        <end position="301"/>
    </location>
</feature>
<name>A0A640UXM6_9ACTN</name>
<keyword evidence="10" id="KW-1185">Reference proteome</keyword>
<gene>
    <name evidence="9" type="ORF">Stube_52920</name>
</gene>
<protein>
    <submittedName>
        <fullName evidence="9">MFS transporter</fullName>
    </submittedName>
</protein>
<dbReference type="SUPFAM" id="SSF103473">
    <property type="entry name" value="MFS general substrate transporter"/>
    <property type="match status" value="1"/>
</dbReference>
<evidence type="ECO:0000256" key="7">
    <source>
        <dbReference type="SAM" id="Phobius"/>
    </source>
</evidence>
<feature type="transmembrane region" description="Helical" evidence="7">
    <location>
        <begin position="69"/>
        <end position="93"/>
    </location>
</feature>
<dbReference type="GO" id="GO:0005886">
    <property type="term" value="C:plasma membrane"/>
    <property type="evidence" value="ECO:0007669"/>
    <property type="project" value="UniProtKB-SubCell"/>
</dbReference>
<evidence type="ECO:0000259" key="8">
    <source>
        <dbReference type="PROSITE" id="PS50850"/>
    </source>
</evidence>
<feature type="transmembrane region" description="Helical" evidence="7">
    <location>
        <begin position="186"/>
        <end position="211"/>
    </location>
</feature>
<dbReference type="InterPro" id="IPR020846">
    <property type="entry name" value="MFS_dom"/>
</dbReference>
<evidence type="ECO:0000313" key="9">
    <source>
        <dbReference type="EMBL" id="GFE40619.1"/>
    </source>
</evidence>
<dbReference type="Gene3D" id="1.20.1250.20">
    <property type="entry name" value="MFS general substrate transporter like domains"/>
    <property type="match status" value="1"/>
</dbReference>
<dbReference type="PANTHER" id="PTHR23513">
    <property type="entry name" value="INTEGRAL MEMBRANE EFFLUX PROTEIN-RELATED"/>
    <property type="match status" value="1"/>
</dbReference>
<evidence type="ECO:0000256" key="4">
    <source>
        <dbReference type="ARBA" id="ARBA00022692"/>
    </source>
</evidence>
<dbReference type="Proteomes" id="UP000431826">
    <property type="component" value="Unassembled WGS sequence"/>
</dbReference>
<keyword evidence="2" id="KW-0813">Transport</keyword>
<keyword evidence="6 7" id="KW-0472">Membrane</keyword>
<evidence type="ECO:0000256" key="2">
    <source>
        <dbReference type="ARBA" id="ARBA00022448"/>
    </source>
</evidence>
<evidence type="ECO:0000256" key="6">
    <source>
        <dbReference type="ARBA" id="ARBA00023136"/>
    </source>
</evidence>
<feature type="transmembrane region" description="Helical" evidence="7">
    <location>
        <begin position="248"/>
        <end position="275"/>
    </location>
</feature>
<dbReference type="InterPro" id="IPR010290">
    <property type="entry name" value="TM_effector"/>
</dbReference>
<feature type="transmembrane region" description="Helical" evidence="7">
    <location>
        <begin position="335"/>
        <end position="354"/>
    </location>
</feature>
<comment type="subcellular location">
    <subcellularLocation>
        <location evidence="1">Cell membrane</location>
        <topology evidence="1">Multi-pass membrane protein</topology>
    </subcellularLocation>
</comment>
<sequence>MRTGDGMADGGTEAGGTVTEAGRAAAVGALAWRGGFGRLWSAAVVSRFGDALRGTALPLLAYALTDSPLLISLVTACGFLPWLFFGLLGGAVADRVDQRRAMWAVDVLRGGLMAGFALAVALDRASIALLLALSFALTTLQTLFDNAATALLPAVVSKEALAAANARLMTGQELAGRFLGGPLAPVLLALGAALPFLADAATYLVAAALVASLRTGPPAGRTATAGRTLRREIAEGIRQLWRDRVLRAVCVSVALGNVGIGALIATLVVVIKGWLGAGDSGYVVVTTGYGIGMVLGGLLAGRTIAAVGGRGRTLLLAGVLQAVTLVGLGTLRTVWLAAVLLGLFGFAGMVWNVLETTVVQQRSPAGMLGRISAAFRTVSVAGTPLGALCGGAAATAFGPNAPALLAAALLALGTAALTPVLQPPDGAPSGGGQIPPTVR</sequence>
<evidence type="ECO:0000256" key="1">
    <source>
        <dbReference type="ARBA" id="ARBA00004651"/>
    </source>
</evidence>
<evidence type="ECO:0000313" key="10">
    <source>
        <dbReference type="Proteomes" id="UP000431826"/>
    </source>
</evidence>
<feature type="transmembrane region" description="Helical" evidence="7">
    <location>
        <begin position="374"/>
        <end position="397"/>
    </location>
</feature>
<dbReference type="PANTHER" id="PTHR23513:SF6">
    <property type="entry name" value="MAJOR FACILITATOR SUPERFAMILY ASSOCIATED DOMAIN-CONTAINING PROTEIN"/>
    <property type="match status" value="1"/>
</dbReference>
<keyword evidence="4 7" id="KW-0812">Transmembrane</keyword>
<dbReference type="GeneID" id="96286350"/>
<feature type="domain" description="Major facilitator superfamily (MFS) profile" evidence="8">
    <location>
        <begin position="245"/>
        <end position="439"/>
    </location>
</feature>
<reference evidence="9 10" key="1">
    <citation type="submission" date="2019-12" db="EMBL/GenBank/DDBJ databases">
        <title>Whole genome shotgun sequence of Streptomyces tubercidicus NBRC 13090.</title>
        <authorList>
            <person name="Ichikawa N."/>
            <person name="Kimura A."/>
            <person name="Kitahashi Y."/>
            <person name="Komaki H."/>
            <person name="Tamura T."/>
        </authorList>
    </citation>
    <scope>NUCLEOTIDE SEQUENCE [LARGE SCALE GENOMIC DNA]</scope>
    <source>
        <strain evidence="9 10">NBRC 13090</strain>
    </source>
</reference>
<dbReference type="PROSITE" id="PS50850">
    <property type="entry name" value="MFS"/>
    <property type="match status" value="1"/>
</dbReference>
<feature type="transmembrane region" description="Helical" evidence="7">
    <location>
        <begin position="313"/>
        <end position="329"/>
    </location>
</feature>
<organism evidence="9 10">
    <name type="scientific">Streptomyces tubercidicus</name>
    <dbReference type="NCBI Taxonomy" id="47759"/>
    <lineage>
        <taxon>Bacteria</taxon>
        <taxon>Bacillati</taxon>
        <taxon>Actinomycetota</taxon>
        <taxon>Actinomycetes</taxon>
        <taxon>Kitasatosporales</taxon>
        <taxon>Streptomycetaceae</taxon>
        <taxon>Streptomyces</taxon>
    </lineage>
</organism>
<evidence type="ECO:0000256" key="3">
    <source>
        <dbReference type="ARBA" id="ARBA00022475"/>
    </source>
</evidence>
<proteinExistence type="predicted"/>
<evidence type="ECO:0000256" key="5">
    <source>
        <dbReference type="ARBA" id="ARBA00022989"/>
    </source>
</evidence>
<accession>A0A640UXM6</accession>
<dbReference type="AlphaFoldDB" id="A0A640UXM6"/>
<dbReference type="EMBL" id="BLIR01000003">
    <property type="protein sequence ID" value="GFE40619.1"/>
    <property type="molecule type" value="Genomic_DNA"/>
</dbReference>
<dbReference type="Pfam" id="PF05977">
    <property type="entry name" value="MFS_3"/>
    <property type="match status" value="1"/>
</dbReference>
<feature type="transmembrane region" description="Helical" evidence="7">
    <location>
        <begin position="114"/>
        <end position="137"/>
    </location>
</feature>
<dbReference type="GO" id="GO:0022857">
    <property type="term" value="F:transmembrane transporter activity"/>
    <property type="evidence" value="ECO:0007669"/>
    <property type="project" value="InterPro"/>
</dbReference>
<comment type="caution">
    <text evidence="9">The sequence shown here is derived from an EMBL/GenBank/DDBJ whole genome shotgun (WGS) entry which is preliminary data.</text>
</comment>